<dbReference type="PROSITE" id="PS50853">
    <property type="entry name" value="FN3"/>
    <property type="match status" value="1"/>
</dbReference>
<organism evidence="3 4">
    <name type="scientific">Longimicrobium terrae</name>
    <dbReference type="NCBI Taxonomy" id="1639882"/>
    <lineage>
        <taxon>Bacteria</taxon>
        <taxon>Pseudomonadati</taxon>
        <taxon>Gemmatimonadota</taxon>
        <taxon>Longimicrobiia</taxon>
        <taxon>Longimicrobiales</taxon>
        <taxon>Longimicrobiaceae</taxon>
        <taxon>Longimicrobium</taxon>
    </lineage>
</organism>
<dbReference type="SMART" id="SM00060">
    <property type="entry name" value="FN3"/>
    <property type="match status" value="4"/>
</dbReference>
<dbReference type="Pfam" id="PF13517">
    <property type="entry name" value="FG-GAP_3"/>
    <property type="match status" value="1"/>
</dbReference>
<dbReference type="EMBL" id="JACHIA010000025">
    <property type="protein sequence ID" value="MBB6073512.1"/>
    <property type="molecule type" value="Genomic_DNA"/>
</dbReference>
<reference evidence="3 4" key="1">
    <citation type="submission" date="2020-08" db="EMBL/GenBank/DDBJ databases">
        <title>Genomic Encyclopedia of Type Strains, Phase IV (KMG-IV): sequencing the most valuable type-strain genomes for metagenomic binning, comparative biology and taxonomic classification.</title>
        <authorList>
            <person name="Goeker M."/>
        </authorList>
    </citation>
    <scope>NUCLEOTIDE SEQUENCE [LARGE SCALE GENOMIC DNA]</scope>
    <source>
        <strain evidence="3 4">DSM 29007</strain>
    </source>
</reference>
<accession>A0A841H6H5</accession>
<keyword evidence="4" id="KW-1185">Reference proteome</keyword>
<dbReference type="Gene3D" id="2.130.10.130">
    <property type="entry name" value="Integrin alpha, N-terminal"/>
    <property type="match status" value="1"/>
</dbReference>
<proteinExistence type="predicted"/>
<dbReference type="PANTHER" id="PTHR46580">
    <property type="entry name" value="SENSOR KINASE-RELATED"/>
    <property type="match status" value="1"/>
</dbReference>
<evidence type="ECO:0000259" key="2">
    <source>
        <dbReference type="PROSITE" id="PS50853"/>
    </source>
</evidence>
<comment type="caution">
    <text evidence="3">The sequence shown here is derived from an EMBL/GenBank/DDBJ whole genome shotgun (WGS) entry which is preliminary data.</text>
</comment>
<dbReference type="Proteomes" id="UP000582837">
    <property type="component" value="Unassembled WGS sequence"/>
</dbReference>
<dbReference type="SUPFAM" id="SSF49265">
    <property type="entry name" value="Fibronectin type III"/>
    <property type="match status" value="2"/>
</dbReference>
<dbReference type="PROSITE" id="PS51257">
    <property type="entry name" value="PROKAR_LIPOPROTEIN"/>
    <property type="match status" value="1"/>
</dbReference>
<dbReference type="CDD" id="cd00063">
    <property type="entry name" value="FN3"/>
    <property type="match status" value="2"/>
</dbReference>
<dbReference type="InterPro" id="IPR013783">
    <property type="entry name" value="Ig-like_fold"/>
</dbReference>
<dbReference type="PANTHER" id="PTHR46580:SF2">
    <property type="entry name" value="MAM DOMAIN-CONTAINING PROTEIN"/>
    <property type="match status" value="1"/>
</dbReference>
<dbReference type="AlphaFoldDB" id="A0A841H6H5"/>
<evidence type="ECO:0000256" key="1">
    <source>
        <dbReference type="ARBA" id="ARBA00022729"/>
    </source>
</evidence>
<dbReference type="InterPro" id="IPR013517">
    <property type="entry name" value="FG-GAP"/>
</dbReference>
<dbReference type="InterPro" id="IPR036116">
    <property type="entry name" value="FN3_sf"/>
</dbReference>
<sequence>MKWTRLLAATALLAACDRQITDSPQAVPGSDLMEVGPLTTDILRPGPVPAQSSMVVTAAPPSAGAAAIAPIPTSGPHTDILWRRTVSGENLVWRMNGVTYNGSSVSLPTAASNWEVGGIADFNRDARPDILWRRPSTSSNVIWMMNGLSSVGDIVALPTAAPEWKMAGAGDFDRDGSPDILWRRPSTSSVVLWMMNGTTLRDIVALPALDSTWTVGGIADMTGDGKLDIVIRRQSTGANAVWQMNGVQRTGEIALRPVTGAWVLGGVADFTRDGNADLVWRHPTSRDVVIWAMKRTSYTEGDQANLPSVHPEWSIAGVADFDPPPPPPAGLTATPDVGSRINLAWQDRGTLETSYRVESRAGTATTWTLLATLPENTTTYAHTGVVVGVPYTYRIVACNPTGCGDPSPTATAVTSASAPTATTSTPVYELNAEVVTPGGNVVANGLSTTAWVELDDNAGMTSPASSDTVFAGSTSTPVFVARPFFGLTVGATYHYRIVARNAAGTTYGAVQTFTVSPPPAPIDLAATFTPNTVVSLTWKLPANWYTKYAKVESRTTPDGAWTPVFCNVTSSERCIDPDVNTNTPTTVWYRVQLCNDLGCGPFAETSVTTQVFARPTDLVATAGPGRVTLSWTDNSPNETYFAAERRSEFETAWKFVGLSAGRADTSVTAGVRYYYRVRAAINTGYGTRYSAASNEADAVPY</sequence>
<feature type="domain" description="Fibronectin type-III" evidence="2">
    <location>
        <begin position="327"/>
        <end position="417"/>
    </location>
</feature>
<evidence type="ECO:0000313" key="3">
    <source>
        <dbReference type="EMBL" id="MBB6073512.1"/>
    </source>
</evidence>
<dbReference type="SUPFAM" id="SSF69318">
    <property type="entry name" value="Integrin alpha N-terminal domain"/>
    <property type="match status" value="1"/>
</dbReference>
<dbReference type="InterPro" id="IPR003961">
    <property type="entry name" value="FN3_dom"/>
</dbReference>
<protein>
    <recommendedName>
        <fullName evidence="2">Fibronectin type-III domain-containing protein</fullName>
    </recommendedName>
</protein>
<gene>
    <name evidence="3" type="ORF">HNQ61_005182</name>
</gene>
<dbReference type="Gene3D" id="2.60.40.10">
    <property type="entry name" value="Immunoglobulins"/>
    <property type="match status" value="3"/>
</dbReference>
<evidence type="ECO:0000313" key="4">
    <source>
        <dbReference type="Proteomes" id="UP000582837"/>
    </source>
</evidence>
<name>A0A841H6H5_9BACT</name>
<dbReference type="RefSeq" id="WP_170038478.1">
    <property type="nucleotide sequence ID" value="NZ_JABDTL010000002.1"/>
</dbReference>
<keyword evidence="1" id="KW-0732">Signal</keyword>
<dbReference type="InterPro" id="IPR028994">
    <property type="entry name" value="Integrin_alpha_N"/>
</dbReference>